<dbReference type="SMART" id="SM00342">
    <property type="entry name" value="HTH_ARAC"/>
    <property type="match status" value="1"/>
</dbReference>
<dbReference type="PROSITE" id="PS01124">
    <property type="entry name" value="HTH_ARAC_FAMILY_2"/>
    <property type="match status" value="1"/>
</dbReference>
<evidence type="ECO:0000256" key="2">
    <source>
        <dbReference type="ARBA" id="ARBA00023125"/>
    </source>
</evidence>
<keyword evidence="3" id="KW-0804">Transcription</keyword>
<dbReference type="InterPro" id="IPR018062">
    <property type="entry name" value="HTH_AraC-typ_CS"/>
</dbReference>
<name>A0A239DWT8_9SPHN</name>
<dbReference type="Proteomes" id="UP000198281">
    <property type="component" value="Unassembled WGS sequence"/>
</dbReference>
<keyword evidence="2" id="KW-0238">DNA-binding</keyword>
<evidence type="ECO:0000313" key="6">
    <source>
        <dbReference type="Proteomes" id="UP000198281"/>
    </source>
</evidence>
<evidence type="ECO:0000259" key="4">
    <source>
        <dbReference type="PROSITE" id="PS01124"/>
    </source>
</evidence>
<evidence type="ECO:0000313" key="5">
    <source>
        <dbReference type="EMBL" id="SNS36611.1"/>
    </source>
</evidence>
<dbReference type="RefSeq" id="WP_089218802.1">
    <property type="nucleotide sequence ID" value="NZ_FZOS01000005.1"/>
</dbReference>
<keyword evidence="1" id="KW-0805">Transcription regulation</keyword>
<dbReference type="EMBL" id="FZOS01000005">
    <property type="protein sequence ID" value="SNS36611.1"/>
    <property type="molecule type" value="Genomic_DNA"/>
</dbReference>
<dbReference type="Pfam" id="PF12833">
    <property type="entry name" value="HTH_18"/>
    <property type="match status" value="1"/>
</dbReference>
<dbReference type="SUPFAM" id="SSF46689">
    <property type="entry name" value="Homeodomain-like"/>
    <property type="match status" value="2"/>
</dbReference>
<keyword evidence="6" id="KW-1185">Reference proteome</keyword>
<dbReference type="PANTHER" id="PTHR46796">
    <property type="entry name" value="HTH-TYPE TRANSCRIPTIONAL ACTIVATOR RHAS-RELATED"/>
    <property type="match status" value="1"/>
</dbReference>
<dbReference type="PROSITE" id="PS00041">
    <property type="entry name" value="HTH_ARAC_FAMILY_1"/>
    <property type="match status" value="1"/>
</dbReference>
<dbReference type="OrthoDB" id="7470293at2"/>
<organism evidence="5 6">
    <name type="scientific">Edaphosphingomonas laterariae</name>
    <dbReference type="NCBI Taxonomy" id="861865"/>
    <lineage>
        <taxon>Bacteria</taxon>
        <taxon>Pseudomonadati</taxon>
        <taxon>Pseudomonadota</taxon>
        <taxon>Alphaproteobacteria</taxon>
        <taxon>Sphingomonadales</taxon>
        <taxon>Rhizorhabdaceae</taxon>
        <taxon>Edaphosphingomonas</taxon>
    </lineage>
</organism>
<dbReference type="GO" id="GO:0003700">
    <property type="term" value="F:DNA-binding transcription factor activity"/>
    <property type="evidence" value="ECO:0007669"/>
    <property type="project" value="InterPro"/>
</dbReference>
<sequence length="285" mass="31540">MLRNFVQAELHSGPARVRVQTYNYDTPSEQTRCPQHHTLTLMTSRRRSGWRGYFHRPQQPGRLFAFGDLIFVPAGVSIHGSGPGGPQTMVACSYARGSADALEMFEQGWDDRELARCGDLRSDRIADAMRRLGEEAVNPGFGSDVLVDALTTALPIDLARHFQDVVRRSVPVKGGLAPHQLRLIEEYVREWPAGGVRVSDLAALIGLSRGHFMRAFKQSVGKTVHGFVEGVRLDQAKTLLAEGEMPLKQIAARLGFANPASFSLAFRRMTGDTPGRYRTVRKGLN</sequence>
<dbReference type="AlphaFoldDB" id="A0A239DWT8"/>
<dbReference type="InterPro" id="IPR009057">
    <property type="entry name" value="Homeodomain-like_sf"/>
</dbReference>
<evidence type="ECO:0000256" key="1">
    <source>
        <dbReference type="ARBA" id="ARBA00023015"/>
    </source>
</evidence>
<dbReference type="InterPro" id="IPR020449">
    <property type="entry name" value="Tscrpt_reg_AraC-type_HTH"/>
</dbReference>
<dbReference type="PRINTS" id="PR00032">
    <property type="entry name" value="HTHARAC"/>
</dbReference>
<evidence type="ECO:0000256" key="3">
    <source>
        <dbReference type="ARBA" id="ARBA00023163"/>
    </source>
</evidence>
<dbReference type="InterPro" id="IPR018060">
    <property type="entry name" value="HTH_AraC"/>
</dbReference>
<protein>
    <submittedName>
        <fullName evidence="5">AraC family transcriptional regulator</fullName>
    </submittedName>
</protein>
<dbReference type="InterPro" id="IPR050204">
    <property type="entry name" value="AraC_XylS_family_regulators"/>
</dbReference>
<reference evidence="6" key="1">
    <citation type="submission" date="2017-06" db="EMBL/GenBank/DDBJ databases">
        <authorList>
            <person name="Varghese N."/>
            <person name="Submissions S."/>
        </authorList>
    </citation>
    <scope>NUCLEOTIDE SEQUENCE [LARGE SCALE GENOMIC DNA]</scope>
    <source>
        <strain evidence="6">LNB2</strain>
    </source>
</reference>
<accession>A0A239DWT8</accession>
<proteinExistence type="predicted"/>
<dbReference type="GO" id="GO:0043565">
    <property type="term" value="F:sequence-specific DNA binding"/>
    <property type="evidence" value="ECO:0007669"/>
    <property type="project" value="InterPro"/>
</dbReference>
<gene>
    <name evidence="5" type="ORF">SAMN06295912_10572</name>
</gene>
<feature type="domain" description="HTH araC/xylS-type" evidence="4">
    <location>
        <begin position="182"/>
        <end position="280"/>
    </location>
</feature>
<dbReference type="Gene3D" id="1.10.10.60">
    <property type="entry name" value="Homeodomain-like"/>
    <property type="match status" value="2"/>
</dbReference>